<keyword evidence="3" id="KW-1185">Reference proteome</keyword>
<organism evidence="2 3">
    <name type="scientific">Aeromicrobium alkaliterrae</name>
    <dbReference type="NCBI Taxonomy" id="302168"/>
    <lineage>
        <taxon>Bacteria</taxon>
        <taxon>Bacillati</taxon>
        <taxon>Actinomycetota</taxon>
        <taxon>Actinomycetes</taxon>
        <taxon>Propionibacteriales</taxon>
        <taxon>Nocardioidaceae</taxon>
        <taxon>Aeromicrobium</taxon>
    </lineage>
</organism>
<protein>
    <submittedName>
        <fullName evidence="2">Succinate dehydrogenase cytochrome b subunit</fullName>
    </submittedName>
</protein>
<evidence type="ECO:0000256" key="1">
    <source>
        <dbReference type="SAM" id="Phobius"/>
    </source>
</evidence>
<dbReference type="CDD" id="cd03498">
    <property type="entry name" value="SQR_TypeB_2_TM"/>
    <property type="match status" value="1"/>
</dbReference>
<keyword evidence="1" id="KW-1133">Transmembrane helix</keyword>
<reference evidence="3" key="1">
    <citation type="journal article" date="2019" name="Int. J. Syst. Evol. Microbiol.">
        <title>The Global Catalogue of Microorganisms (GCM) 10K type strain sequencing project: providing services to taxonomists for standard genome sequencing and annotation.</title>
        <authorList>
            <consortium name="The Broad Institute Genomics Platform"/>
            <consortium name="The Broad Institute Genome Sequencing Center for Infectious Disease"/>
            <person name="Wu L."/>
            <person name="Ma J."/>
        </authorList>
    </citation>
    <scope>NUCLEOTIDE SEQUENCE [LARGE SCALE GENOMIC DNA]</scope>
    <source>
        <strain evidence="3">JCM 13518</strain>
    </source>
</reference>
<feature type="transmembrane region" description="Helical" evidence="1">
    <location>
        <begin position="54"/>
        <end position="77"/>
    </location>
</feature>
<sequence length="223" mass="24708">MALKYAMAVSGLIMIGYLLLHMYGNLKVFAGQEAFDEYAHHLRTFGEPMLPYEGLLWIVRVVLLVAILVHIYAVVVLTVRNRKAAGYAGGKRYHSKQNRTGIQRSYASFTLRWGGVVILAFIVYHLLHLTANVIHPGGESDSPYQRVVNGFEIWWVVVGYTVAMLAVGLHLWHGIWSALTTLGGNRSATRIDSRLTGIAVVVTLVIIIGFLLPPWAILLGLEG</sequence>
<dbReference type="Proteomes" id="UP001501057">
    <property type="component" value="Unassembled WGS sequence"/>
</dbReference>
<keyword evidence="1" id="KW-0812">Transmembrane</keyword>
<feature type="transmembrane region" description="Helical" evidence="1">
    <location>
        <begin position="195"/>
        <end position="217"/>
    </location>
</feature>
<feature type="transmembrane region" description="Helical" evidence="1">
    <location>
        <begin position="153"/>
        <end position="175"/>
    </location>
</feature>
<dbReference type="InterPro" id="IPR011138">
    <property type="entry name" value="Cytochrome_b-558"/>
</dbReference>
<gene>
    <name evidence="2" type="ORF">GCM10009710_34940</name>
</gene>
<name>A0ABP4WDL4_9ACTN</name>
<dbReference type="NCBIfam" id="TIGR02046">
    <property type="entry name" value="sdhC_b558_fam"/>
    <property type="match status" value="1"/>
</dbReference>
<dbReference type="Gene3D" id="1.20.1300.10">
    <property type="entry name" value="Fumarate reductase/succinate dehydrogenase, transmembrane subunit"/>
    <property type="match status" value="1"/>
</dbReference>
<dbReference type="EMBL" id="BAAAME010000010">
    <property type="protein sequence ID" value="GAA1752191.1"/>
    <property type="molecule type" value="Genomic_DNA"/>
</dbReference>
<comment type="caution">
    <text evidence="2">The sequence shown here is derived from an EMBL/GenBank/DDBJ whole genome shotgun (WGS) entry which is preliminary data.</text>
</comment>
<evidence type="ECO:0000313" key="3">
    <source>
        <dbReference type="Proteomes" id="UP001501057"/>
    </source>
</evidence>
<dbReference type="SUPFAM" id="SSF81343">
    <property type="entry name" value="Fumarate reductase respiratory complex transmembrane subunits"/>
    <property type="match status" value="1"/>
</dbReference>
<dbReference type="InterPro" id="IPR034804">
    <property type="entry name" value="SQR/QFR_C/D"/>
</dbReference>
<evidence type="ECO:0000313" key="2">
    <source>
        <dbReference type="EMBL" id="GAA1752191.1"/>
    </source>
</evidence>
<proteinExistence type="predicted"/>
<feature type="transmembrane region" description="Helical" evidence="1">
    <location>
        <begin position="106"/>
        <end position="127"/>
    </location>
</feature>
<keyword evidence="1" id="KW-0472">Membrane</keyword>
<accession>A0ABP4WDL4</accession>